<evidence type="ECO:0000256" key="2">
    <source>
        <dbReference type="ARBA" id="ARBA00023015"/>
    </source>
</evidence>
<evidence type="ECO:0000256" key="3">
    <source>
        <dbReference type="ARBA" id="ARBA00023125"/>
    </source>
</evidence>
<dbReference type="SUPFAM" id="SSF53850">
    <property type="entry name" value="Periplasmic binding protein-like II"/>
    <property type="match status" value="1"/>
</dbReference>
<dbReference type="GO" id="GO:0003700">
    <property type="term" value="F:DNA-binding transcription factor activity"/>
    <property type="evidence" value="ECO:0007669"/>
    <property type="project" value="InterPro"/>
</dbReference>
<dbReference type="AlphaFoldDB" id="A0A4P5PE26"/>
<dbReference type="InterPro" id="IPR005119">
    <property type="entry name" value="LysR_subst-bd"/>
</dbReference>
<dbReference type="PANTHER" id="PTHR30346">
    <property type="entry name" value="TRANSCRIPTIONAL DUAL REGULATOR HCAR-RELATED"/>
    <property type="match status" value="1"/>
</dbReference>
<comment type="caution">
    <text evidence="6">The sequence shown here is derived from an EMBL/GenBank/DDBJ whole genome shotgun (WGS) entry which is preliminary data.</text>
</comment>
<dbReference type="Proteomes" id="UP000290567">
    <property type="component" value="Unassembled WGS sequence"/>
</dbReference>
<comment type="similarity">
    <text evidence="1">Belongs to the LysR transcriptional regulatory family.</text>
</comment>
<keyword evidence="2" id="KW-0805">Transcription regulation</keyword>
<evidence type="ECO:0000259" key="5">
    <source>
        <dbReference type="PROSITE" id="PS50931"/>
    </source>
</evidence>
<dbReference type="GO" id="GO:0032993">
    <property type="term" value="C:protein-DNA complex"/>
    <property type="evidence" value="ECO:0007669"/>
    <property type="project" value="TreeGrafter"/>
</dbReference>
<keyword evidence="3" id="KW-0238">DNA-binding</keyword>
<protein>
    <submittedName>
        <fullName evidence="6">LysR family transcriptional regulator</fullName>
    </submittedName>
</protein>
<dbReference type="PROSITE" id="PS50931">
    <property type="entry name" value="HTH_LYSR"/>
    <property type="match status" value="1"/>
</dbReference>
<dbReference type="Pfam" id="PF03466">
    <property type="entry name" value="LysR_substrate"/>
    <property type="match status" value="1"/>
</dbReference>
<dbReference type="Gene3D" id="1.10.10.10">
    <property type="entry name" value="Winged helix-like DNA-binding domain superfamily/Winged helix DNA-binding domain"/>
    <property type="match status" value="1"/>
</dbReference>
<name>A0A4P5PE26_9ENTE</name>
<keyword evidence="7" id="KW-1185">Reference proteome</keyword>
<reference evidence="7" key="1">
    <citation type="submission" date="2019-02" db="EMBL/GenBank/DDBJ databases">
        <title>Draft genome sequence of Enterococcus sp. Gos25-1.</title>
        <authorList>
            <person name="Tanaka N."/>
            <person name="Shiwa Y."/>
            <person name="Fujita N."/>
        </authorList>
    </citation>
    <scope>NUCLEOTIDE SEQUENCE [LARGE SCALE GENOMIC DNA]</scope>
    <source>
        <strain evidence="7">Gos25-1</strain>
    </source>
</reference>
<evidence type="ECO:0000256" key="1">
    <source>
        <dbReference type="ARBA" id="ARBA00009437"/>
    </source>
</evidence>
<sequence length="296" mass="34102">MELRQIRYFVILAEELHFGRAAARIPIAQSALSQQIKKLEDELNSSLFYRDKHQVVLTEVGKVFWQHALRILQTIKETETAVSQLIDGEYGTLNIAFVEAALWDIIPRLISSYKQKHPNVEIIPHQMNTHMQIEALSQDWIQLGIVGAKLTAPDIHYYPIREERCLLALSPNHPLSEKKSVDIKDLAKERFVAIRREAGTFYFDQFIQTCMENGFSPNIVLTADRMQSLMAFVASNMGVALIHESSRNIRSDLRYLEVDGIISSPYQLFFAWKNQKNTNTLAYFLKEAFLIFPKKT</sequence>
<evidence type="ECO:0000313" key="6">
    <source>
        <dbReference type="EMBL" id="GCF94358.1"/>
    </source>
</evidence>
<organism evidence="6 7">
    <name type="scientific">Enterococcus florum</name>
    <dbReference type="NCBI Taxonomy" id="2480627"/>
    <lineage>
        <taxon>Bacteria</taxon>
        <taxon>Bacillati</taxon>
        <taxon>Bacillota</taxon>
        <taxon>Bacilli</taxon>
        <taxon>Lactobacillales</taxon>
        <taxon>Enterococcaceae</taxon>
        <taxon>Enterococcus</taxon>
    </lineage>
</organism>
<evidence type="ECO:0000256" key="4">
    <source>
        <dbReference type="ARBA" id="ARBA00023163"/>
    </source>
</evidence>
<dbReference type="FunFam" id="1.10.10.10:FF:000001">
    <property type="entry name" value="LysR family transcriptional regulator"/>
    <property type="match status" value="1"/>
</dbReference>
<dbReference type="RefSeq" id="WP_146622842.1">
    <property type="nucleotide sequence ID" value="NZ_BJCC01000017.1"/>
</dbReference>
<dbReference type="EMBL" id="BJCC01000017">
    <property type="protein sequence ID" value="GCF94358.1"/>
    <property type="molecule type" value="Genomic_DNA"/>
</dbReference>
<proteinExistence type="inferred from homology"/>
<dbReference type="GO" id="GO:0003677">
    <property type="term" value="F:DNA binding"/>
    <property type="evidence" value="ECO:0007669"/>
    <property type="project" value="UniProtKB-KW"/>
</dbReference>
<accession>A0A4P5PE26</accession>
<dbReference type="PRINTS" id="PR00039">
    <property type="entry name" value="HTHLYSR"/>
</dbReference>
<gene>
    <name evidence="6" type="ORF">NRIC_22490</name>
</gene>
<dbReference type="Gene3D" id="3.40.190.10">
    <property type="entry name" value="Periplasmic binding protein-like II"/>
    <property type="match status" value="2"/>
</dbReference>
<dbReference type="InterPro" id="IPR036390">
    <property type="entry name" value="WH_DNA-bd_sf"/>
</dbReference>
<dbReference type="PANTHER" id="PTHR30346:SF0">
    <property type="entry name" value="HCA OPERON TRANSCRIPTIONAL ACTIVATOR HCAR"/>
    <property type="match status" value="1"/>
</dbReference>
<dbReference type="SUPFAM" id="SSF46785">
    <property type="entry name" value="Winged helix' DNA-binding domain"/>
    <property type="match status" value="1"/>
</dbReference>
<feature type="domain" description="HTH lysR-type" evidence="5">
    <location>
        <begin position="1"/>
        <end position="58"/>
    </location>
</feature>
<dbReference type="CDD" id="cd08414">
    <property type="entry name" value="PBP2_LTTR_aromatics_like"/>
    <property type="match status" value="1"/>
</dbReference>
<dbReference type="Pfam" id="PF00126">
    <property type="entry name" value="HTH_1"/>
    <property type="match status" value="1"/>
</dbReference>
<evidence type="ECO:0000313" key="7">
    <source>
        <dbReference type="Proteomes" id="UP000290567"/>
    </source>
</evidence>
<keyword evidence="4" id="KW-0804">Transcription</keyword>
<dbReference type="InterPro" id="IPR000847">
    <property type="entry name" value="LysR_HTH_N"/>
</dbReference>
<dbReference type="OrthoDB" id="9803735at2"/>
<dbReference type="InterPro" id="IPR036388">
    <property type="entry name" value="WH-like_DNA-bd_sf"/>
</dbReference>